<dbReference type="PANTHER" id="PTHR12128">
    <property type="entry name" value="DIHYDRODIPICOLINATE SYNTHASE"/>
    <property type="match status" value="1"/>
</dbReference>
<comment type="caution">
    <text evidence="5">The sequence shown here is derived from an EMBL/GenBank/DDBJ whole genome shotgun (WGS) entry which is preliminary data.</text>
</comment>
<accession>A0A2M8QET7</accession>
<dbReference type="Pfam" id="PF00701">
    <property type="entry name" value="DHDPS"/>
    <property type="match status" value="1"/>
</dbReference>
<sequence>MNDAHPHPIAGVLPVFQTPYHEDETIDFETLEKEIHWLFDQGADGIVMAMVSETLRLSSDERRALAEAACAIGGPRGAVIISVGAESSRVAEDLARHAEAVGADAVMAIPPLATHADESEIGRYYARILSAVSIPVIVQDASGYVGRPMSIALQADLFNTHGPRVMFKPEAHPIGPRLSELRYATGGRARIFEGSGGAALTDSYARGIAGVMPGADLVDVIVALWRALKAGDAHMANRLSAPLSALVGRLTNLDAFLAVEKHLLVKRGVFKNAIVRGPVGYRLDADLRGEVDRLFDELQAVLSDAASADLRRASRTV</sequence>
<gene>
    <name evidence="5" type="ORF">CUN48_04290</name>
</gene>
<dbReference type="GO" id="GO:0008840">
    <property type="term" value="F:4-hydroxy-tetrahydrodipicolinate synthase activity"/>
    <property type="evidence" value="ECO:0007669"/>
    <property type="project" value="TreeGrafter"/>
</dbReference>
<dbReference type="PANTHER" id="PTHR12128:SF66">
    <property type="entry name" value="4-HYDROXY-2-OXOGLUTARATE ALDOLASE, MITOCHONDRIAL"/>
    <property type="match status" value="1"/>
</dbReference>
<evidence type="ECO:0000313" key="6">
    <source>
        <dbReference type="Proteomes" id="UP000230790"/>
    </source>
</evidence>
<dbReference type="AlphaFoldDB" id="A0A2M8QET7"/>
<name>A0A2M8QET7_9CHLR</name>
<organism evidence="5 6">
    <name type="scientific">Candidatus Thermofonsia Clade 3 bacterium</name>
    <dbReference type="NCBI Taxonomy" id="2364212"/>
    <lineage>
        <taxon>Bacteria</taxon>
        <taxon>Bacillati</taxon>
        <taxon>Chloroflexota</taxon>
        <taxon>Candidatus Thermofontia</taxon>
        <taxon>Candidatus Thermofonsia Clade 3</taxon>
    </lineage>
</organism>
<evidence type="ECO:0000256" key="2">
    <source>
        <dbReference type="ARBA" id="ARBA00023239"/>
    </source>
</evidence>
<evidence type="ECO:0000256" key="1">
    <source>
        <dbReference type="ARBA" id="ARBA00007592"/>
    </source>
</evidence>
<evidence type="ECO:0000256" key="4">
    <source>
        <dbReference type="PIRSR" id="PIRSR001365-2"/>
    </source>
</evidence>
<dbReference type="SUPFAM" id="SSF51569">
    <property type="entry name" value="Aldolase"/>
    <property type="match status" value="1"/>
</dbReference>
<dbReference type="CDD" id="cd00408">
    <property type="entry name" value="DHDPS-like"/>
    <property type="match status" value="1"/>
</dbReference>
<evidence type="ECO:0000256" key="3">
    <source>
        <dbReference type="PIRNR" id="PIRNR001365"/>
    </source>
</evidence>
<keyword evidence="2 3" id="KW-0456">Lyase</keyword>
<protein>
    <submittedName>
        <fullName evidence="5">Dihydrodipicolinate synthase family protein</fullName>
    </submittedName>
</protein>
<dbReference type="Gene3D" id="3.20.20.70">
    <property type="entry name" value="Aldolase class I"/>
    <property type="match status" value="1"/>
</dbReference>
<reference evidence="5 6" key="1">
    <citation type="submission" date="2017-11" db="EMBL/GenBank/DDBJ databases">
        <title>Evolution of Phototrophy in the Chloroflexi Phylum Driven by Horizontal Gene Transfer.</title>
        <authorList>
            <person name="Ward L.M."/>
            <person name="Hemp J."/>
            <person name="Shih P.M."/>
            <person name="Mcglynn S.E."/>
            <person name="Fischer W."/>
        </authorList>
    </citation>
    <scope>NUCLEOTIDE SEQUENCE [LARGE SCALE GENOMIC DNA]</scope>
    <source>
        <strain evidence="5">JP3_7</strain>
    </source>
</reference>
<proteinExistence type="inferred from homology"/>
<dbReference type="PIRSF" id="PIRSF001365">
    <property type="entry name" value="DHDPS"/>
    <property type="match status" value="1"/>
</dbReference>
<dbReference type="InterPro" id="IPR002220">
    <property type="entry name" value="DapA-like"/>
</dbReference>
<dbReference type="Proteomes" id="UP000230790">
    <property type="component" value="Unassembled WGS sequence"/>
</dbReference>
<dbReference type="InterPro" id="IPR013785">
    <property type="entry name" value="Aldolase_TIM"/>
</dbReference>
<evidence type="ECO:0000313" key="5">
    <source>
        <dbReference type="EMBL" id="PJF48323.1"/>
    </source>
</evidence>
<dbReference type="EMBL" id="PGTN01000018">
    <property type="protein sequence ID" value="PJF48323.1"/>
    <property type="molecule type" value="Genomic_DNA"/>
</dbReference>
<dbReference type="SMART" id="SM01130">
    <property type="entry name" value="DHDPS"/>
    <property type="match status" value="1"/>
</dbReference>
<comment type="similarity">
    <text evidence="1 3">Belongs to the DapA family.</text>
</comment>
<feature type="binding site" evidence="4">
    <location>
        <position position="212"/>
    </location>
    <ligand>
        <name>pyruvate</name>
        <dbReference type="ChEBI" id="CHEBI:15361"/>
    </ligand>
</feature>